<dbReference type="Proteomes" id="UP000215188">
    <property type="component" value="Unassembled WGS sequence"/>
</dbReference>
<dbReference type="EMBL" id="NJGG01000001">
    <property type="protein sequence ID" value="OXL16382.1"/>
    <property type="molecule type" value="Genomic_DNA"/>
</dbReference>
<dbReference type="GO" id="GO:0006826">
    <property type="term" value="P:iron ion transport"/>
    <property type="evidence" value="ECO:0007669"/>
    <property type="project" value="InterPro"/>
</dbReference>
<dbReference type="Pfam" id="PF05171">
    <property type="entry name" value="HemS"/>
    <property type="match status" value="2"/>
</dbReference>
<keyword evidence="3" id="KW-1185">Reference proteome</keyword>
<reference evidence="2 3" key="1">
    <citation type="submission" date="2017-06" db="EMBL/GenBank/DDBJ databases">
        <title>Reclassification of a Polynucleobacter cosmopolitanus strain isolated from tropical Lake Victoria as Polynucleobacter victoriensis comb. nov.</title>
        <authorList>
            <person name="Hahn M.W."/>
        </authorList>
    </citation>
    <scope>NUCLEOTIDE SEQUENCE [LARGE SCALE GENOMIC DNA]</scope>
    <source>
        <strain evidence="2 3">MWH-MoIso2</strain>
    </source>
</reference>
<sequence>MVLVVHSFRTSQRFSPFSKPVPIFIGGLMCSTFQDIRKSFASLRVENKQRHREIASFLNVTEVELIDSHVGVTKLESIKSFPNLARAIRLKPSWPSIIQDIQGFGEVMSLTRNTHAVHENLSFYKHASSLDDVGMVLSEELAIRLMYEKWEFGYLFEECKAHALQRSIQFFDEFGMPVHKIFLLPHSHHWYFDDLAKRWADSNQEPGILVQEKLESDEQIKRGANASIIDERHVGQKEIIDADVIQFLLRSTVDLKLPLVITVQSNGVSQSHDGVLDEVRDHNHWLHLINQQFNCHLQLTLMPKICINHQESPFLIEMFDKEGFLLASIALSAKAAPADTGAWEELLEGVKGRELSLLE</sequence>
<accession>A0A229FX08</accession>
<gene>
    <name evidence="2" type="ORF">AOC33_04780</name>
</gene>
<evidence type="ECO:0000259" key="1">
    <source>
        <dbReference type="Pfam" id="PF05171"/>
    </source>
</evidence>
<dbReference type="OrthoDB" id="316630at2"/>
<evidence type="ECO:0000313" key="3">
    <source>
        <dbReference type="Proteomes" id="UP000215188"/>
    </source>
</evidence>
<comment type="caution">
    <text evidence="2">The sequence shown here is derived from an EMBL/GenBank/DDBJ whole genome shotgun (WGS) entry which is preliminary data.</text>
</comment>
<dbReference type="Gene3D" id="3.40.1570.10">
    <property type="entry name" value="HemS/ChuS/ChuX like domains"/>
    <property type="match status" value="2"/>
</dbReference>
<evidence type="ECO:0000313" key="2">
    <source>
        <dbReference type="EMBL" id="OXL16382.1"/>
    </source>
</evidence>
<dbReference type="InterPro" id="IPR053733">
    <property type="entry name" value="Heme_Transport_Util_sf"/>
</dbReference>
<dbReference type="InterPro" id="IPR007845">
    <property type="entry name" value="HemS/ChuX_dom"/>
</dbReference>
<feature type="domain" description="Haemin-degrading HemS/ChuX" evidence="1">
    <location>
        <begin position="245"/>
        <end position="348"/>
    </location>
</feature>
<proteinExistence type="predicted"/>
<feature type="domain" description="Haemin-degrading HemS/ChuX" evidence="1">
    <location>
        <begin position="85"/>
        <end position="197"/>
    </location>
</feature>
<dbReference type="AlphaFoldDB" id="A0A229FX08"/>
<dbReference type="RefSeq" id="WP_089515408.1">
    <property type="nucleotide sequence ID" value="NZ_NJGG01000001.1"/>
</dbReference>
<organism evidence="2 3">
    <name type="scientific">Polynucleobacter cosmopolitanus</name>
    <dbReference type="NCBI Taxonomy" id="351345"/>
    <lineage>
        <taxon>Bacteria</taxon>
        <taxon>Pseudomonadati</taxon>
        <taxon>Pseudomonadota</taxon>
        <taxon>Betaproteobacteria</taxon>
        <taxon>Burkholderiales</taxon>
        <taxon>Burkholderiaceae</taxon>
        <taxon>Polynucleobacter</taxon>
    </lineage>
</organism>
<dbReference type="SUPFAM" id="SSF144064">
    <property type="entry name" value="Heme iron utilization protein-like"/>
    <property type="match status" value="1"/>
</dbReference>
<name>A0A229FX08_9BURK</name>
<protein>
    <recommendedName>
        <fullName evidence="1">Haemin-degrading HemS/ChuX domain-containing protein</fullName>
    </recommendedName>
</protein>